<reference evidence="1" key="1">
    <citation type="submission" date="2022-08" db="EMBL/GenBank/DDBJ databases">
        <authorList>
            <person name="Gutierrez-Valencia J."/>
        </authorList>
    </citation>
    <scope>NUCLEOTIDE SEQUENCE</scope>
</reference>
<dbReference type="Proteomes" id="UP001154282">
    <property type="component" value="Unassembled WGS sequence"/>
</dbReference>
<gene>
    <name evidence="1" type="ORF">LITE_LOCUS45504</name>
</gene>
<sequence>MWPSLRVWFGNISKRLRSIIRGRLSATIVENYQEGILVMTPLI</sequence>
<comment type="caution">
    <text evidence="1">The sequence shown here is derived from an EMBL/GenBank/DDBJ whole genome shotgun (WGS) entry which is preliminary data.</text>
</comment>
<accession>A0AAV0QXY7</accession>
<organism evidence="1 2">
    <name type="scientific">Linum tenue</name>
    <dbReference type="NCBI Taxonomy" id="586396"/>
    <lineage>
        <taxon>Eukaryota</taxon>
        <taxon>Viridiplantae</taxon>
        <taxon>Streptophyta</taxon>
        <taxon>Embryophyta</taxon>
        <taxon>Tracheophyta</taxon>
        <taxon>Spermatophyta</taxon>
        <taxon>Magnoliopsida</taxon>
        <taxon>eudicotyledons</taxon>
        <taxon>Gunneridae</taxon>
        <taxon>Pentapetalae</taxon>
        <taxon>rosids</taxon>
        <taxon>fabids</taxon>
        <taxon>Malpighiales</taxon>
        <taxon>Linaceae</taxon>
        <taxon>Linum</taxon>
    </lineage>
</organism>
<protein>
    <submittedName>
        <fullName evidence="1">Uncharacterized protein</fullName>
    </submittedName>
</protein>
<name>A0AAV0QXY7_9ROSI</name>
<keyword evidence="2" id="KW-1185">Reference proteome</keyword>
<dbReference type="AlphaFoldDB" id="A0AAV0QXY7"/>
<evidence type="ECO:0000313" key="2">
    <source>
        <dbReference type="Proteomes" id="UP001154282"/>
    </source>
</evidence>
<proteinExistence type="predicted"/>
<dbReference type="EMBL" id="CAMGYJ010000010">
    <property type="protein sequence ID" value="CAI0550337.1"/>
    <property type="molecule type" value="Genomic_DNA"/>
</dbReference>
<evidence type="ECO:0000313" key="1">
    <source>
        <dbReference type="EMBL" id="CAI0550337.1"/>
    </source>
</evidence>